<feature type="transmembrane region" description="Helical" evidence="7">
    <location>
        <begin position="459"/>
        <end position="479"/>
    </location>
</feature>
<accession>A0AAX4ISB0</accession>
<dbReference type="PANTHER" id="PTHR31645:SF3">
    <property type="entry name" value="OLIGOPEPTIDE TRANSPORTER"/>
    <property type="match status" value="1"/>
</dbReference>
<evidence type="ECO:0000256" key="6">
    <source>
        <dbReference type="ARBA" id="ARBA00023136"/>
    </source>
</evidence>
<keyword evidence="4 7" id="KW-0812">Transmembrane</keyword>
<dbReference type="Proteomes" id="UP001322277">
    <property type="component" value="Chromosome 7"/>
</dbReference>
<dbReference type="GO" id="GO:0000329">
    <property type="term" value="C:fungal-type vacuole membrane"/>
    <property type="evidence" value="ECO:0007669"/>
    <property type="project" value="TreeGrafter"/>
</dbReference>
<feature type="transmembrane region" description="Helical" evidence="7">
    <location>
        <begin position="361"/>
        <end position="380"/>
    </location>
</feature>
<reference evidence="9" key="1">
    <citation type="journal article" date="2023" name="bioRxiv">
        <title>Complete genome of the Medicago anthracnose fungus, Colletotrichum destructivum, reveals a mini-chromosome-like region within a core chromosome.</title>
        <authorList>
            <person name="Lapalu N."/>
            <person name="Simon A."/>
            <person name="Lu A."/>
            <person name="Plaumann P.-L."/>
            <person name="Amselem J."/>
            <person name="Pigne S."/>
            <person name="Auger A."/>
            <person name="Koch C."/>
            <person name="Dallery J.-F."/>
            <person name="O'Connell R.J."/>
        </authorList>
    </citation>
    <scope>NUCLEOTIDE SEQUENCE [LARGE SCALE GENOMIC DNA]</scope>
    <source>
        <strain evidence="9">CBS 520.97</strain>
    </source>
</reference>
<feature type="transmembrane region" description="Helical" evidence="7">
    <location>
        <begin position="554"/>
        <end position="571"/>
    </location>
</feature>
<dbReference type="KEGG" id="cdet:87947591"/>
<feature type="transmembrane region" description="Helical" evidence="7">
    <location>
        <begin position="299"/>
        <end position="324"/>
    </location>
</feature>
<evidence type="ECO:0000256" key="7">
    <source>
        <dbReference type="SAM" id="Phobius"/>
    </source>
</evidence>
<protein>
    <submittedName>
        <fullName evidence="8">Oligopeptide transporter, OPT superfamily</fullName>
    </submittedName>
</protein>
<name>A0AAX4ISB0_9PEZI</name>
<feature type="transmembrane region" description="Helical" evidence="7">
    <location>
        <begin position="131"/>
        <end position="154"/>
    </location>
</feature>
<evidence type="ECO:0000256" key="3">
    <source>
        <dbReference type="ARBA" id="ARBA00022448"/>
    </source>
</evidence>
<feature type="transmembrane region" description="Helical" evidence="7">
    <location>
        <begin position="652"/>
        <end position="678"/>
    </location>
</feature>
<dbReference type="InterPro" id="IPR004813">
    <property type="entry name" value="OPT"/>
</dbReference>
<evidence type="ECO:0000256" key="5">
    <source>
        <dbReference type="ARBA" id="ARBA00022989"/>
    </source>
</evidence>
<comment type="similarity">
    <text evidence="2">Belongs to the oligopeptide OPT transporter family.</text>
</comment>
<feature type="transmembrane region" description="Helical" evidence="7">
    <location>
        <begin position="58"/>
        <end position="80"/>
    </location>
</feature>
<feature type="transmembrane region" description="Helical" evidence="7">
    <location>
        <begin position="86"/>
        <end position="105"/>
    </location>
</feature>
<dbReference type="EMBL" id="CP137311">
    <property type="protein sequence ID" value="WQF86077.1"/>
    <property type="molecule type" value="Genomic_DNA"/>
</dbReference>
<proteinExistence type="inferred from homology"/>
<dbReference type="RefSeq" id="XP_062783298.1">
    <property type="nucleotide sequence ID" value="XM_062927247.1"/>
</dbReference>
<organism evidence="8 9">
    <name type="scientific">Colletotrichum destructivum</name>
    <dbReference type="NCBI Taxonomy" id="34406"/>
    <lineage>
        <taxon>Eukaryota</taxon>
        <taxon>Fungi</taxon>
        <taxon>Dikarya</taxon>
        <taxon>Ascomycota</taxon>
        <taxon>Pezizomycotina</taxon>
        <taxon>Sordariomycetes</taxon>
        <taxon>Hypocreomycetidae</taxon>
        <taxon>Glomerellales</taxon>
        <taxon>Glomerellaceae</taxon>
        <taxon>Colletotrichum</taxon>
        <taxon>Colletotrichum destructivum species complex</taxon>
    </lineage>
</organism>
<gene>
    <name evidence="8" type="ORF">CDEST_11091</name>
</gene>
<keyword evidence="6 7" id="KW-0472">Membrane</keyword>
<feature type="transmembrane region" description="Helical" evidence="7">
    <location>
        <begin position="166"/>
        <end position="185"/>
    </location>
</feature>
<feature type="transmembrane region" description="Helical" evidence="7">
    <location>
        <begin position="234"/>
        <end position="255"/>
    </location>
</feature>
<sequence>MSSAGEKPMSTPGPDIKNGPAFVADADEGKSINLGQVLVDDTFLPLRDVEPYDGRRILTVRAVVTGGLLGSLIACSNLYLGLKTGFGADATLFASIFGFGILKFLERSKVCVCVFYLPLVSGYFGPHENNIVQATALGCVGVGFIFVSGVPALIQMGLLGSGGSGGTASYGVLVCLTFLSGFWGLSFAVPLRSLFVLKLARPLNLTFPLGTASAITIKTLHSKSEGAQASSRRSLVSISIAFAASLVWAIASSYAPGILYTWNVFWWIYKWGGHGIIAAVSWGWLSWSWSPALLGMGMLVGLNPALSFVLGSVLAWGIIGPILVHLEVASGLPVSAEYPGLVTYNAFNPTKFRDDPSPRYWILWPAVFMMLAVSLTTIALEAKSFGKLAWYGITTLRQRLSKDRQQQTTIDQGESTVFDPVPEQYRIRWWEWLGLGTVSFAIAMTVLPLQFGIGADMSLLHLALGFFWAIVVIQVFGAVGSSPISSVSKGSQFITGSIMRDQVDKLGADVAARSNLIGATVSSGAAQQSAELVQDFRTGFLLGTPTRPQWHAQLMGTMISTLVMPGLFLLFTKAFPCILDPAATYCQFATPSVTAWRIVTVGILSPVMPISTSSWIASVIAVVLGVGATVLKRWLSLHPTHKHWEARVPNMAVVGLAMTVPGSVSSITFALGAAAAALWARYGKESHATYFYSVSAGAIAGEGVGYVVLSILQIAEVAGPTYFGTKLGCVAEIC</sequence>
<dbReference type="GeneID" id="87947591"/>
<evidence type="ECO:0000256" key="4">
    <source>
        <dbReference type="ARBA" id="ARBA00022692"/>
    </source>
</evidence>
<evidence type="ECO:0000313" key="9">
    <source>
        <dbReference type="Proteomes" id="UP001322277"/>
    </source>
</evidence>
<feature type="transmembrane region" description="Helical" evidence="7">
    <location>
        <begin position="614"/>
        <end position="631"/>
    </location>
</feature>
<dbReference type="Pfam" id="PF03169">
    <property type="entry name" value="OPT"/>
    <property type="match status" value="1"/>
</dbReference>
<evidence type="ECO:0000313" key="8">
    <source>
        <dbReference type="EMBL" id="WQF86077.1"/>
    </source>
</evidence>
<dbReference type="GO" id="GO:0035673">
    <property type="term" value="F:oligopeptide transmembrane transporter activity"/>
    <property type="evidence" value="ECO:0007669"/>
    <property type="project" value="InterPro"/>
</dbReference>
<dbReference type="InterPro" id="IPR045035">
    <property type="entry name" value="YSL-like"/>
</dbReference>
<keyword evidence="9" id="KW-1185">Reference proteome</keyword>
<feature type="transmembrane region" description="Helical" evidence="7">
    <location>
        <begin position="267"/>
        <end position="287"/>
    </location>
</feature>
<keyword evidence="5 7" id="KW-1133">Transmembrane helix</keyword>
<comment type="subcellular location">
    <subcellularLocation>
        <location evidence="1">Membrane</location>
        <topology evidence="1">Multi-pass membrane protein</topology>
    </subcellularLocation>
</comment>
<evidence type="ECO:0000256" key="2">
    <source>
        <dbReference type="ARBA" id="ARBA00008807"/>
    </source>
</evidence>
<keyword evidence="3" id="KW-0813">Transport</keyword>
<feature type="transmembrane region" description="Helical" evidence="7">
    <location>
        <begin position="690"/>
        <end position="712"/>
    </location>
</feature>
<dbReference type="PANTHER" id="PTHR31645">
    <property type="entry name" value="OLIGOPEPTIDE TRANSPORTER YGL114W-RELATED"/>
    <property type="match status" value="1"/>
</dbReference>
<feature type="transmembrane region" description="Helical" evidence="7">
    <location>
        <begin position="110"/>
        <end position="125"/>
    </location>
</feature>
<evidence type="ECO:0000256" key="1">
    <source>
        <dbReference type="ARBA" id="ARBA00004141"/>
    </source>
</evidence>
<feature type="transmembrane region" description="Helical" evidence="7">
    <location>
        <begin position="432"/>
        <end position="453"/>
    </location>
</feature>
<dbReference type="AlphaFoldDB" id="A0AAX4ISB0"/>
<dbReference type="NCBIfam" id="TIGR00728">
    <property type="entry name" value="OPT_sfam"/>
    <property type="match status" value="1"/>
</dbReference>